<name>A0ACB7Z9D3_9ERIC</name>
<protein>
    <submittedName>
        <fullName evidence="1">Uncharacterized protein</fullName>
    </submittedName>
</protein>
<gene>
    <name evidence="1" type="ORF">Vadar_034223</name>
</gene>
<comment type="caution">
    <text evidence="1">The sequence shown here is derived from an EMBL/GenBank/DDBJ whole genome shotgun (WGS) entry which is preliminary data.</text>
</comment>
<keyword evidence="2" id="KW-1185">Reference proteome</keyword>
<sequence length="96" mass="10768">MEDVEHLGSLLGIDKKLLQAKDFNGSLDFAVLAQETDPLLNGPEQINNHKNLELIKKHYCCLAFLLHPDKNRFTFVDAAFCLVTEALGCSPNRLRS</sequence>
<proteinExistence type="predicted"/>
<organism evidence="1 2">
    <name type="scientific">Vaccinium darrowii</name>
    <dbReference type="NCBI Taxonomy" id="229202"/>
    <lineage>
        <taxon>Eukaryota</taxon>
        <taxon>Viridiplantae</taxon>
        <taxon>Streptophyta</taxon>
        <taxon>Embryophyta</taxon>
        <taxon>Tracheophyta</taxon>
        <taxon>Spermatophyta</taxon>
        <taxon>Magnoliopsida</taxon>
        <taxon>eudicotyledons</taxon>
        <taxon>Gunneridae</taxon>
        <taxon>Pentapetalae</taxon>
        <taxon>asterids</taxon>
        <taxon>Ericales</taxon>
        <taxon>Ericaceae</taxon>
        <taxon>Vaccinioideae</taxon>
        <taxon>Vaccinieae</taxon>
        <taxon>Vaccinium</taxon>
    </lineage>
</organism>
<reference evidence="1 2" key="1">
    <citation type="journal article" date="2021" name="Hortic Res">
        <title>High-quality reference genome and annotation aids understanding of berry development for evergreen blueberry (Vaccinium darrowii).</title>
        <authorList>
            <person name="Yu J."/>
            <person name="Hulse-Kemp A.M."/>
            <person name="Babiker E."/>
            <person name="Staton M."/>
        </authorList>
    </citation>
    <scope>NUCLEOTIDE SEQUENCE [LARGE SCALE GENOMIC DNA]</scope>
    <source>
        <strain evidence="2">cv. NJ 8807/NJ 8810</strain>
        <tissue evidence="1">Young leaf</tissue>
    </source>
</reference>
<dbReference type="Proteomes" id="UP000828048">
    <property type="component" value="Chromosome 4"/>
</dbReference>
<evidence type="ECO:0000313" key="1">
    <source>
        <dbReference type="EMBL" id="KAH7862056.1"/>
    </source>
</evidence>
<accession>A0ACB7Z9D3</accession>
<evidence type="ECO:0000313" key="2">
    <source>
        <dbReference type="Proteomes" id="UP000828048"/>
    </source>
</evidence>
<dbReference type="EMBL" id="CM037154">
    <property type="protein sequence ID" value="KAH7862056.1"/>
    <property type="molecule type" value="Genomic_DNA"/>
</dbReference>